<feature type="transmembrane region" description="Helical" evidence="6">
    <location>
        <begin position="276"/>
        <end position="301"/>
    </location>
</feature>
<dbReference type="AlphaFoldDB" id="A0A6A6S3U6"/>
<feature type="transmembrane region" description="Helical" evidence="6">
    <location>
        <begin position="102"/>
        <end position="128"/>
    </location>
</feature>
<evidence type="ECO:0000256" key="2">
    <source>
        <dbReference type="ARBA" id="ARBA00022692"/>
    </source>
</evidence>
<organism evidence="8 9">
    <name type="scientific">Massarina eburnea CBS 473.64</name>
    <dbReference type="NCBI Taxonomy" id="1395130"/>
    <lineage>
        <taxon>Eukaryota</taxon>
        <taxon>Fungi</taxon>
        <taxon>Dikarya</taxon>
        <taxon>Ascomycota</taxon>
        <taxon>Pezizomycotina</taxon>
        <taxon>Dothideomycetes</taxon>
        <taxon>Pleosporomycetidae</taxon>
        <taxon>Pleosporales</taxon>
        <taxon>Massarineae</taxon>
        <taxon>Massarinaceae</taxon>
        <taxon>Massarina</taxon>
    </lineage>
</organism>
<dbReference type="OrthoDB" id="5413793at2759"/>
<evidence type="ECO:0000256" key="5">
    <source>
        <dbReference type="ARBA" id="ARBA00038359"/>
    </source>
</evidence>
<feature type="transmembrane region" description="Helical" evidence="6">
    <location>
        <begin position="53"/>
        <end position="77"/>
    </location>
</feature>
<feature type="transmembrane region" description="Helical" evidence="6">
    <location>
        <begin position="236"/>
        <end position="256"/>
    </location>
</feature>
<accession>A0A6A6S3U6</accession>
<evidence type="ECO:0000256" key="6">
    <source>
        <dbReference type="SAM" id="Phobius"/>
    </source>
</evidence>
<dbReference type="Pfam" id="PF20684">
    <property type="entry name" value="Fung_rhodopsin"/>
    <property type="match status" value="1"/>
</dbReference>
<feature type="transmembrane region" description="Helical" evidence="6">
    <location>
        <begin position="21"/>
        <end position="41"/>
    </location>
</feature>
<dbReference type="InterPro" id="IPR049326">
    <property type="entry name" value="Rhodopsin_dom_fungi"/>
</dbReference>
<dbReference type="Proteomes" id="UP000799753">
    <property type="component" value="Unassembled WGS sequence"/>
</dbReference>
<dbReference type="PANTHER" id="PTHR33048">
    <property type="entry name" value="PTH11-LIKE INTEGRAL MEMBRANE PROTEIN (AFU_ORTHOLOGUE AFUA_5G11245)"/>
    <property type="match status" value="1"/>
</dbReference>
<evidence type="ECO:0000259" key="7">
    <source>
        <dbReference type="Pfam" id="PF20684"/>
    </source>
</evidence>
<feature type="domain" description="Rhodopsin" evidence="7">
    <location>
        <begin position="39"/>
        <end position="298"/>
    </location>
</feature>
<protein>
    <recommendedName>
        <fullName evidence="7">Rhodopsin domain-containing protein</fullName>
    </recommendedName>
</protein>
<dbReference type="EMBL" id="MU006781">
    <property type="protein sequence ID" value="KAF2642240.1"/>
    <property type="molecule type" value="Genomic_DNA"/>
</dbReference>
<comment type="subcellular location">
    <subcellularLocation>
        <location evidence="1">Membrane</location>
        <topology evidence="1">Multi-pass membrane protein</topology>
    </subcellularLocation>
</comment>
<evidence type="ECO:0000256" key="4">
    <source>
        <dbReference type="ARBA" id="ARBA00023136"/>
    </source>
</evidence>
<evidence type="ECO:0000313" key="8">
    <source>
        <dbReference type="EMBL" id="KAF2642240.1"/>
    </source>
</evidence>
<evidence type="ECO:0000313" key="9">
    <source>
        <dbReference type="Proteomes" id="UP000799753"/>
    </source>
</evidence>
<evidence type="ECO:0000256" key="1">
    <source>
        <dbReference type="ARBA" id="ARBA00004141"/>
    </source>
</evidence>
<dbReference type="InterPro" id="IPR052337">
    <property type="entry name" value="SAT4-like"/>
</dbReference>
<dbReference type="GO" id="GO:0016020">
    <property type="term" value="C:membrane"/>
    <property type="evidence" value="ECO:0007669"/>
    <property type="project" value="UniProtKB-SubCell"/>
</dbReference>
<keyword evidence="2 6" id="KW-0812">Transmembrane</keyword>
<name>A0A6A6S3U6_9PLEO</name>
<keyword evidence="3 6" id="KW-1133">Transmembrane helix</keyword>
<reference evidence="8" key="1">
    <citation type="journal article" date="2020" name="Stud. Mycol.">
        <title>101 Dothideomycetes genomes: a test case for predicting lifestyles and emergence of pathogens.</title>
        <authorList>
            <person name="Haridas S."/>
            <person name="Albert R."/>
            <person name="Binder M."/>
            <person name="Bloem J."/>
            <person name="Labutti K."/>
            <person name="Salamov A."/>
            <person name="Andreopoulos B."/>
            <person name="Baker S."/>
            <person name="Barry K."/>
            <person name="Bills G."/>
            <person name="Bluhm B."/>
            <person name="Cannon C."/>
            <person name="Castanera R."/>
            <person name="Culley D."/>
            <person name="Daum C."/>
            <person name="Ezra D."/>
            <person name="Gonzalez J."/>
            <person name="Henrissat B."/>
            <person name="Kuo A."/>
            <person name="Liang C."/>
            <person name="Lipzen A."/>
            <person name="Lutzoni F."/>
            <person name="Magnuson J."/>
            <person name="Mondo S."/>
            <person name="Nolan M."/>
            <person name="Ohm R."/>
            <person name="Pangilinan J."/>
            <person name="Park H.-J."/>
            <person name="Ramirez L."/>
            <person name="Alfaro M."/>
            <person name="Sun H."/>
            <person name="Tritt A."/>
            <person name="Yoshinaga Y."/>
            <person name="Zwiers L.-H."/>
            <person name="Turgeon B."/>
            <person name="Goodwin S."/>
            <person name="Spatafora J."/>
            <person name="Crous P."/>
            <person name="Grigoriev I."/>
        </authorList>
    </citation>
    <scope>NUCLEOTIDE SEQUENCE</scope>
    <source>
        <strain evidence="8">CBS 473.64</strain>
    </source>
</reference>
<sequence>MAIPTDPSQIPNWNEDRAPEIVAVTSVAITVLSLSVCLRIYGQSFITNPLRKWDTWFTLLASILAIGLGACLINSAANYGLGKHTARVILQDPDAPDNLANIFMFGYIQITIQAACIMFTKLAILALYVRLFGMMGRDTLFTWGVYTLFAFTILLGIGSVIEFILQCIPAPVFWNRVYLLFPQKPAPGPTVGYCMPNPYYTIIPSILDLVSELAILLLPSKILWHLQLPLRKKIGLAVTFGLGTFVTLMNIIRIYYYSRITVGGDIAWDNIDAMIWTMVQMALAIVCACIPPAAPLLRFCLGDRESTVRRRYGSRLVSVRDKSTPIRSTTVPAGQSHELLTYGQSTRYIRSNSTGGESVQDLNAKMERSLDIESGRSRF</sequence>
<evidence type="ECO:0000256" key="3">
    <source>
        <dbReference type="ARBA" id="ARBA00022989"/>
    </source>
</evidence>
<proteinExistence type="inferred from homology"/>
<dbReference type="PANTHER" id="PTHR33048:SF47">
    <property type="entry name" value="INTEGRAL MEMBRANE PROTEIN-RELATED"/>
    <property type="match status" value="1"/>
</dbReference>
<comment type="similarity">
    <text evidence="5">Belongs to the SAT4 family.</text>
</comment>
<feature type="transmembrane region" description="Helical" evidence="6">
    <location>
        <begin position="199"/>
        <end position="224"/>
    </location>
</feature>
<feature type="transmembrane region" description="Helical" evidence="6">
    <location>
        <begin position="140"/>
        <end position="165"/>
    </location>
</feature>
<gene>
    <name evidence="8" type="ORF">P280DRAFT_467634</name>
</gene>
<keyword evidence="4 6" id="KW-0472">Membrane</keyword>
<keyword evidence="9" id="KW-1185">Reference proteome</keyword>